<feature type="transmembrane region" description="Helical" evidence="13">
    <location>
        <begin position="424"/>
        <end position="446"/>
    </location>
</feature>
<keyword evidence="4" id="KW-0813">Transport</keyword>
<dbReference type="GO" id="GO:0015297">
    <property type="term" value="F:antiporter activity"/>
    <property type="evidence" value="ECO:0007669"/>
    <property type="project" value="UniProtKB-KW"/>
</dbReference>
<comment type="function">
    <text evidence="13">Choline transporter.</text>
</comment>
<evidence type="ECO:0000256" key="6">
    <source>
        <dbReference type="ARBA" id="ARBA00022475"/>
    </source>
</evidence>
<dbReference type="GO" id="GO:0015871">
    <property type="term" value="P:choline transport"/>
    <property type="evidence" value="ECO:0007669"/>
    <property type="project" value="TreeGrafter"/>
</dbReference>
<feature type="transmembrane region" description="Helical" evidence="13">
    <location>
        <begin position="486"/>
        <end position="505"/>
    </location>
</feature>
<keyword evidence="7 13" id="KW-0812">Transmembrane</keyword>
<dbReference type="Proteomes" id="UP001108240">
    <property type="component" value="Unplaced"/>
</dbReference>
<evidence type="ECO:0000256" key="7">
    <source>
        <dbReference type="ARBA" id="ARBA00022692"/>
    </source>
</evidence>
<dbReference type="GO" id="GO:0016324">
    <property type="term" value="C:apical plasma membrane"/>
    <property type="evidence" value="ECO:0007669"/>
    <property type="project" value="UniProtKB-SubCell"/>
</dbReference>
<evidence type="ECO:0000256" key="3">
    <source>
        <dbReference type="ARBA" id="ARBA00007168"/>
    </source>
</evidence>
<dbReference type="GO" id="GO:0090422">
    <property type="term" value="F:thiamine pyrophosphate transmembrane transporter activity"/>
    <property type="evidence" value="ECO:0007669"/>
    <property type="project" value="TreeGrafter"/>
</dbReference>
<evidence type="ECO:0000256" key="10">
    <source>
        <dbReference type="ARBA" id="ARBA00023180"/>
    </source>
</evidence>
<keyword evidence="6" id="KW-1003">Cell membrane</keyword>
<keyword evidence="8 13" id="KW-1133">Transmembrane helix</keyword>
<feature type="transmembrane region" description="Helical" evidence="13">
    <location>
        <begin position="25"/>
        <end position="48"/>
    </location>
</feature>
<reference evidence="14" key="2">
    <citation type="submission" date="2025-09" db="UniProtKB">
        <authorList>
            <consortium name="Ensembl"/>
        </authorList>
    </citation>
    <scope>IDENTIFICATION</scope>
</reference>
<evidence type="ECO:0000256" key="11">
    <source>
        <dbReference type="ARBA" id="ARBA00035093"/>
    </source>
</evidence>
<keyword evidence="15" id="KW-1185">Reference proteome</keyword>
<feature type="transmembrane region" description="Helical" evidence="13">
    <location>
        <begin position="525"/>
        <end position="545"/>
    </location>
</feature>
<reference evidence="14" key="1">
    <citation type="submission" date="2025-08" db="UniProtKB">
        <authorList>
            <consortium name="Ensembl"/>
        </authorList>
    </citation>
    <scope>IDENTIFICATION</scope>
</reference>
<dbReference type="InterPro" id="IPR007603">
    <property type="entry name" value="Choline_transptr-like"/>
</dbReference>
<comment type="catalytic activity">
    <reaction evidence="11">
        <text>choline(out) + n H(+)(in) = choline(in) + n H(+)(out)</text>
        <dbReference type="Rhea" id="RHEA:75463"/>
        <dbReference type="ChEBI" id="CHEBI:15354"/>
        <dbReference type="ChEBI" id="CHEBI:15378"/>
    </reaction>
</comment>
<evidence type="ECO:0000256" key="8">
    <source>
        <dbReference type="ARBA" id="ARBA00022989"/>
    </source>
</evidence>
<sequence>MNYDVECFCKVRACVLCVCRSCTDIICCVLFMLVIAGYIVVGILAWLYGDPRHVLYPRNSTGMFCGIGQNKDKPNVMYFDIVKCATATNVMAAALQGLQCPTTQVPDLYFNSFIISLRSTYNIDKIFIPKTCFCVHSDLTNGFNIKEVGLRIFEDFAKSWQWIVAGLVIAMVVSVFFLLLLRFTAPVLIWVLIIGVLAVGAFGIWYCYNEYMSLSNSALTYNNVGFTTNVQVYLQVRDTWLAFLIILSIVEAVLLLALIFLRTRILIAIALIQETSKALGHMMSTLFYPIVTFVLLLVCVSYWGITALYLATSGAPFYKVVAMNTSQSGCSVIRANETCDPEYPTCPSARCVFINYNTEGLFQRNLFNLQIYNVFAFLWCVNFVIALGHCTLAGTFASYYWAFSKPADIPTFPLIQSFMRALRYHVGSLAFGALILTLVQIVRIILEYLDHKFKEAQNPCTRFIMCCLKCCFYCLEKFIKFINRNAYIMIAIYGKNFCVSAKNAFSLLMRNIIRVVVLDKVTDLLLFFGKLLVVGGVGVLAFFFFSGRIQTPGTTFETAALNYYWMPIITVVFGAYLIAHGFFSVYNMGVDTLFLCFLEDLERNDGSPQKPYFMSKNLMKILNKKNKPAKTG</sequence>
<dbReference type="OMA" id="SFCNSAY"/>
<feature type="transmembrane region" description="Helical" evidence="13">
    <location>
        <begin position="376"/>
        <end position="403"/>
    </location>
</feature>
<dbReference type="PANTHER" id="PTHR12385">
    <property type="entry name" value="CHOLINE TRANSPORTER-LIKE (SLC FAMILY 44)"/>
    <property type="match status" value="1"/>
</dbReference>
<evidence type="ECO:0000313" key="14">
    <source>
        <dbReference type="Ensembl" id="ENSCCRP00000058736.2"/>
    </source>
</evidence>
<organism evidence="14 15">
    <name type="scientific">Cyprinus carpio carpio</name>
    <dbReference type="NCBI Taxonomy" id="630221"/>
    <lineage>
        <taxon>Eukaryota</taxon>
        <taxon>Metazoa</taxon>
        <taxon>Chordata</taxon>
        <taxon>Craniata</taxon>
        <taxon>Vertebrata</taxon>
        <taxon>Euteleostomi</taxon>
        <taxon>Actinopterygii</taxon>
        <taxon>Neopterygii</taxon>
        <taxon>Teleostei</taxon>
        <taxon>Ostariophysi</taxon>
        <taxon>Cypriniformes</taxon>
        <taxon>Cyprinidae</taxon>
        <taxon>Cyprininae</taxon>
        <taxon>Cyprinus</taxon>
    </lineage>
</organism>
<name>A0A8C1D7F7_CYPCA</name>
<comment type="subcellular location">
    <subcellularLocation>
        <location evidence="2">Apical cell membrane</location>
    </subcellularLocation>
    <subcellularLocation>
        <location evidence="13">Cell membrane</location>
        <topology evidence="13">Multi-pass membrane protein</topology>
    </subcellularLocation>
    <subcellularLocation>
        <location evidence="1">Membrane</location>
        <topology evidence="1">Multi-pass membrane protein</topology>
    </subcellularLocation>
</comment>
<feature type="transmembrane region" description="Helical" evidence="13">
    <location>
        <begin position="187"/>
        <end position="206"/>
    </location>
</feature>
<accession>A0A8C1D7F7</accession>
<dbReference type="PANTHER" id="PTHR12385:SF37">
    <property type="entry name" value="CHOLINE TRANSPORTER-LIKE PROTEIN 4"/>
    <property type="match status" value="1"/>
</dbReference>
<dbReference type="Pfam" id="PF04515">
    <property type="entry name" value="Choline_transpo"/>
    <property type="match status" value="1"/>
</dbReference>
<evidence type="ECO:0000256" key="12">
    <source>
        <dbReference type="ARBA" id="ARBA00036880"/>
    </source>
</evidence>
<comment type="catalytic activity">
    <reaction evidence="12">
        <text>thiamine diphosphate(out) = thiamine diphosphate(in)</text>
        <dbReference type="Rhea" id="RHEA:75471"/>
        <dbReference type="ChEBI" id="CHEBI:58937"/>
    </reaction>
</comment>
<protein>
    <recommendedName>
        <fullName evidence="13">Choline transporter-like protein</fullName>
    </recommendedName>
</protein>
<evidence type="ECO:0000256" key="5">
    <source>
        <dbReference type="ARBA" id="ARBA00022449"/>
    </source>
</evidence>
<proteinExistence type="inferred from homology"/>
<evidence type="ECO:0000256" key="1">
    <source>
        <dbReference type="ARBA" id="ARBA00004141"/>
    </source>
</evidence>
<feature type="transmembrane region" description="Helical" evidence="13">
    <location>
        <begin position="286"/>
        <end position="311"/>
    </location>
</feature>
<keyword evidence="10" id="KW-0325">Glycoprotein</keyword>
<keyword evidence="9 13" id="KW-0472">Membrane</keyword>
<dbReference type="Ensembl" id="ENSCCRT00000063710.2">
    <property type="protein sequence ID" value="ENSCCRP00000058736.2"/>
    <property type="gene ID" value="ENSCCRG00000031086.2"/>
</dbReference>
<comment type="similarity">
    <text evidence="3 13">Belongs to the CTL (choline transporter-like) family.</text>
</comment>
<evidence type="ECO:0000256" key="2">
    <source>
        <dbReference type="ARBA" id="ARBA00004221"/>
    </source>
</evidence>
<feature type="transmembrane region" description="Helical" evidence="13">
    <location>
        <begin position="160"/>
        <end position="180"/>
    </location>
</feature>
<evidence type="ECO:0000256" key="9">
    <source>
        <dbReference type="ARBA" id="ARBA00023136"/>
    </source>
</evidence>
<feature type="transmembrane region" description="Helical" evidence="13">
    <location>
        <begin position="240"/>
        <end position="261"/>
    </location>
</feature>
<evidence type="ECO:0000313" key="15">
    <source>
        <dbReference type="Proteomes" id="UP001108240"/>
    </source>
</evidence>
<dbReference type="AlphaFoldDB" id="A0A8C1D7F7"/>
<evidence type="ECO:0000256" key="4">
    <source>
        <dbReference type="ARBA" id="ARBA00022448"/>
    </source>
</evidence>
<feature type="transmembrane region" description="Helical" evidence="13">
    <location>
        <begin position="565"/>
        <end position="586"/>
    </location>
</feature>
<keyword evidence="5" id="KW-0050">Antiport</keyword>
<dbReference type="GeneTree" id="ENSGT00940000160576"/>
<evidence type="ECO:0000256" key="13">
    <source>
        <dbReference type="RuleBase" id="RU368066"/>
    </source>
</evidence>